<evidence type="ECO:0000256" key="1">
    <source>
        <dbReference type="SAM" id="MobiDB-lite"/>
    </source>
</evidence>
<evidence type="ECO:0000313" key="2">
    <source>
        <dbReference type="EMBL" id="KAI1712829.1"/>
    </source>
</evidence>
<keyword evidence="3" id="KW-1185">Reference proteome</keyword>
<evidence type="ECO:0000313" key="3">
    <source>
        <dbReference type="Proteomes" id="UP001201812"/>
    </source>
</evidence>
<dbReference type="EMBL" id="JAKKPZ010000017">
    <property type="protein sequence ID" value="KAI1712829.1"/>
    <property type="molecule type" value="Genomic_DNA"/>
</dbReference>
<name>A0AAD4R6J4_9BILA</name>
<proteinExistence type="predicted"/>
<gene>
    <name evidence="2" type="ORF">DdX_09459</name>
</gene>
<dbReference type="AlphaFoldDB" id="A0AAD4R6J4"/>
<reference evidence="2" key="1">
    <citation type="submission" date="2022-01" db="EMBL/GenBank/DDBJ databases">
        <title>Genome Sequence Resource for Two Populations of Ditylenchus destructor, the Migratory Endoparasitic Phytonematode.</title>
        <authorList>
            <person name="Zhang H."/>
            <person name="Lin R."/>
            <person name="Xie B."/>
        </authorList>
    </citation>
    <scope>NUCLEOTIDE SEQUENCE</scope>
    <source>
        <strain evidence="2">BazhouSP</strain>
    </source>
</reference>
<accession>A0AAD4R6J4</accession>
<comment type="caution">
    <text evidence="2">The sequence shown here is derived from an EMBL/GenBank/DDBJ whole genome shotgun (WGS) entry which is preliminary data.</text>
</comment>
<sequence length="116" mass="13396">MRRRCGRMVGTDLRRLVVRQRACRRPTSHFVGKKDRKRRIKVRRGGKSPIRWEVAEERLALSPRCSRNKCEQHGGKECVTLEASITFIERDGGTRAGSRQNKDSKDSNYGSRLLEV</sequence>
<dbReference type="Proteomes" id="UP001201812">
    <property type="component" value="Unassembled WGS sequence"/>
</dbReference>
<protein>
    <submittedName>
        <fullName evidence="2">Uncharacterized protein</fullName>
    </submittedName>
</protein>
<organism evidence="2 3">
    <name type="scientific">Ditylenchus destructor</name>
    <dbReference type="NCBI Taxonomy" id="166010"/>
    <lineage>
        <taxon>Eukaryota</taxon>
        <taxon>Metazoa</taxon>
        <taxon>Ecdysozoa</taxon>
        <taxon>Nematoda</taxon>
        <taxon>Chromadorea</taxon>
        <taxon>Rhabditida</taxon>
        <taxon>Tylenchina</taxon>
        <taxon>Tylenchomorpha</taxon>
        <taxon>Sphaerularioidea</taxon>
        <taxon>Anguinidae</taxon>
        <taxon>Anguininae</taxon>
        <taxon>Ditylenchus</taxon>
    </lineage>
</organism>
<feature type="region of interest" description="Disordered" evidence="1">
    <location>
        <begin position="90"/>
        <end position="116"/>
    </location>
</feature>